<evidence type="ECO:0000256" key="1">
    <source>
        <dbReference type="ARBA" id="ARBA00004651"/>
    </source>
</evidence>
<dbReference type="PANTHER" id="PTHR33908">
    <property type="entry name" value="MANNOSYLTRANSFERASE YKCB-RELATED"/>
    <property type="match status" value="1"/>
</dbReference>
<evidence type="ECO:0000256" key="8">
    <source>
        <dbReference type="SAM" id="Phobius"/>
    </source>
</evidence>
<dbReference type="InterPro" id="IPR003342">
    <property type="entry name" value="ArnT-like_N"/>
</dbReference>
<dbReference type="InterPro" id="IPR050297">
    <property type="entry name" value="LipidA_mod_glycosyltrf_83"/>
</dbReference>
<feature type="transmembrane region" description="Helical" evidence="8">
    <location>
        <begin position="214"/>
        <end position="232"/>
    </location>
</feature>
<comment type="caution">
    <text evidence="10">The sequence shown here is derived from an EMBL/GenBank/DDBJ whole genome shotgun (WGS) entry which is preliminary data.</text>
</comment>
<feature type="transmembrane region" description="Helical" evidence="8">
    <location>
        <begin position="168"/>
        <end position="184"/>
    </location>
</feature>
<dbReference type="Proteomes" id="UP000034881">
    <property type="component" value="Unassembled WGS sequence"/>
</dbReference>
<comment type="subcellular location">
    <subcellularLocation>
        <location evidence="1">Cell membrane</location>
        <topology evidence="1">Multi-pass membrane protein</topology>
    </subcellularLocation>
</comment>
<feature type="transmembrane region" description="Helical" evidence="8">
    <location>
        <begin position="145"/>
        <end position="163"/>
    </location>
</feature>
<reference evidence="10 11" key="1">
    <citation type="journal article" date="2015" name="Nature">
        <title>rRNA introns, odd ribosomes, and small enigmatic genomes across a large radiation of phyla.</title>
        <authorList>
            <person name="Brown C.T."/>
            <person name="Hug L.A."/>
            <person name="Thomas B.C."/>
            <person name="Sharon I."/>
            <person name="Castelle C.J."/>
            <person name="Singh A."/>
            <person name="Wilkins M.J."/>
            <person name="Williams K.H."/>
            <person name="Banfield J.F."/>
        </authorList>
    </citation>
    <scope>NUCLEOTIDE SEQUENCE [LARGE SCALE GENOMIC DNA]</scope>
</reference>
<dbReference type="GO" id="GO:0016763">
    <property type="term" value="F:pentosyltransferase activity"/>
    <property type="evidence" value="ECO:0007669"/>
    <property type="project" value="TreeGrafter"/>
</dbReference>
<dbReference type="GO" id="GO:0009103">
    <property type="term" value="P:lipopolysaccharide biosynthetic process"/>
    <property type="evidence" value="ECO:0007669"/>
    <property type="project" value="UniProtKB-ARBA"/>
</dbReference>
<feature type="transmembrane region" description="Helical" evidence="8">
    <location>
        <begin position="304"/>
        <end position="322"/>
    </location>
</feature>
<dbReference type="EMBL" id="LBYB01000001">
    <property type="protein sequence ID" value="KKR42623.1"/>
    <property type="molecule type" value="Genomic_DNA"/>
</dbReference>
<feature type="transmembrane region" description="Helical" evidence="8">
    <location>
        <begin position="83"/>
        <end position="111"/>
    </location>
</feature>
<keyword evidence="2" id="KW-1003">Cell membrane</keyword>
<name>A0A0G0QR71_9BACT</name>
<keyword evidence="6 8" id="KW-1133">Transmembrane helix</keyword>
<keyword evidence="4" id="KW-0808">Transferase</keyword>
<organism evidence="10 11">
    <name type="scientific">Candidatus Daviesbacteria bacterium GW2011_GWC2_40_12</name>
    <dbReference type="NCBI Taxonomy" id="1618431"/>
    <lineage>
        <taxon>Bacteria</taxon>
        <taxon>Candidatus Daviesiibacteriota</taxon>
    </lineage>
</organism>
<feature type="transmembrane region" description="Helical" evidence="8">
    <location>
        <begin position="329"/>
        <end position="348"/>
    </location>
</feature>
<feature type="transmembrane region" description="Helical" evidence="8">
    <location>
        <begin position="360"/>
        <end position="378"/>
    </location>
</feature>
<gene>
    <name evidence="10" type="ORF">UT77_C0001G0074</name>
</gene>
<evidence type="ECO:0000256" key="5">
    <source>
        <dbReference type="ARBA" id="ARBA00022692"/>
    </source>
</evidence>
<evidence type="ECO:0000256" key="3">
    <source>
        <dbReference type="ARBA" id="ARBA00022676"/>
    </source>
</evidence>
<feature type="transmembrane region" description="Helical" evidence="8">
    <location>
        <begin position="385"/>
        <end position="406"/>
    </location>
</feature>
<feature type="domain" description="ArnT-like N-terminal" evidence="9">
    <location>
        <begin position="14"/>
        <end position="232"/>
    </location>
</feature>
<dbReference type="Pfam" id="PF02366">
    <property type="entry name" value="PMT"/>
    <property type="match status" value="1"/>
</dbReference>
<sequence length="548" mass="63102">MSKKLFKEIVPICIILLLSVFLRFVSLDNIPAGLYVDEASLGYNAYSLLNTGKDEYGQPFPIFLRSFGDFKPALYAYFTTIPIALFGLNIFSIRFLSALSGTFLVLITYLILKRSKIRHNSSLAILSALVLSLSPWAIFQSRVAVEANFALIIFATSMFFFILSIKRIIFFIPATATLAFSAYAYHAERVLSFVFLILIIIVFKKNFIKNKKIIFIGIIIFFLISLPQLLLLTTPGSLQRFNTQGFTQKQTFEKYGGTFKKILVFGRSLYILNKFSSQYISSYSPRSLFFEAENQSFRSMPDMSVFYFWMIIPFFLGIKYVYYNRTDSVIKLIFLCIAFGSLPAALTGDPFYTLRMLPTLWGISILISFGLFNLLQIFHLKLIKYSLGIFLGLISCLMLYMSYFIIFKSERSSSFGYPYLEVANLSEKLKDQSFVLDTEIYDAPYILMATYKKTEPYQLQKQTNPQVLRNYYTNVDFNKYRKIDNIDIRNIRWDIDQCANEIIVTDDATLSKDQAKDHAFTLSYEFKDLLGKTILYGYSTNPQLKCAP</sequence>
<dbReference type="AlphaFoldDB" id="A0A0G0QR71"/>
<evidence type="ECO:0000256" key="2">
    <source>
        <dbReference type="ARBA" id="ARBA00022475"/>
    </source>
</evidence>
<protein>
    <recommendedName>
        <fullName evidence="9">ArnT-like N-terminal domain-containing protein</fullName>
    </recommendedName>
</protein>
<evidence type="ECO:0000256" key="6">
    <source>
        <dbReference type="ARBA" id="ARBA00022989"/>
    </source>
</evidence>
<dbReference type="GO" id="GO:0005886">
    <property type="term" value="C:plasma membrane"/>
    <property type="evidence" value="ECO:0007669"/>
    <property type="project" value="UniProtKB-SubCell"/>
</dbReference>
<evidence type="ECO:0000259" key="9">
    <source>
        <dbReference type="Pfam" id="PF02366"/>
    </source>
</evidence>
<keyword evidence="5 8" id="KW-0812">Transmembrane</keyword>
<evidence type="ECO:0000313" key="10">
    <source>
        <dbReference type="EMBL" id="KKR42623.1"/>
    </source>
</evidence>
<keyword evidence="7 8" id="KW-0472">Membrane</keyword>
<evidence type="ECO:0000313" key="11">
    <source>
        <dbReference type="Proteomes" id="UP000034881"/>
    </source>
</evidence>
<evidence type="ECO:0000256" key="4">
    <source>
        <dbReference type="ARBA" id="ARBA00022679"/>
    </source>
</evidence>
<feature type="transmembrane region" description="Helical" evidence="8">
    <location>
        <begin position="123"/>
        <end position="139"/>
    </location>
</feature>
<keyword evidence="3" id="KW-0328">Glycosyltransferase</keyword>
<feature type="transmembrane region" description="Helical" evidence="8">
    <location>
        <begin position="190"/>
        <end position="207"/>
    </location>
</feature>
<evidence type="ECO:0000256" key="7">
    <source>
        <dbReference type="ARBA" id="ARBA00023136"/>
    </source>
</evidence>
<proteinExistence type="predicted"/>
<dbReference type="PANTHER" id="PTHR33908:SF11">
    <property type="entry name" value="MEMBRANE PROTEIN"/>
    <property type="match status" value="1"/>
</dbReference>
<accession>A0A0G0QR71</accession>